<dbReference type="Pfam" id="PF07738">
    <property type="entry name" value="Sad1_UNC"/>
    <property type="match status" value="1"/>
</dbReference>
<name>A0A550BSV8_9AGAR</name>
<reference evidence="3 4" key="1">
    <citation type="journal article" date="2019" name="New Phytol.">
        <title>Comparative genomics reveals unique wood-decay strategies and fruiting body development in the Schizophyllaceae.</title>
        <authorList>
            <person name="Almasi E."/>
            <person name="Sahu N."/>
            <person name="Krizsan K."/>
            <person name="Balint B."/>
            <person name="Kovacs G.M."/>
            <person name="Kiss B."/>
            <person name="Cseklye J."/>
            <person name="Drula E."/>
            <person name="Henrissat B."/>
            <person name="Nagy I."/>
            <person name="Chovatia M."/>
            <person name="Adam C."/>
            <person name="LaButti K."/>
            <person name="Lipzen A."/>
            <person name="Riley R."/>
            <person name="Grigoriev I.V."/>
            <person name="Nagy L.G."/>
        </authorList>
    </citation>
    <scope>NUCLEOTIDE SEQUENCE [LARGE SCALE GENOMIC DNA]</scope>
    <source>
        <strain evidence="3 4">NL-1724</strain>
    </source>
</reference>
<evidence type="ECO:0000313" key="4">
    <source>
        <dbReference type="Proteomes" id="UP000320762"/>
    </source>
</evidence>
<dbReference type="Gene3D" id="2.60.120.260">
    <property type="entry name" value="Galactose-binding domain-like"/>
    <property type="match status" value="1"/>
</dbReference>
<comment type="caution">
    <text evidence="3">The sequence shown here is derived from an EMBL/GenBank/DDBJ whole genome shotgun (WGS) entry which is preliminary data.</text>
</comment>
<evidence type="ECO:0000259" key="2">
    <source>
        <dbReference type="PROSITE" id="PS51469"/>
    </source>
</evidence>
<evidence type="ECO:0000313" key="3">
    <source>
        <dbReference type="EMBL" id="TRM55630.1"/>
    </source>
</evidence>
<protein>
    <recommendedName>
        <fullName evidence="2">SUN domain-containing protein</fullName>
    </recommendedName>
</protein>
<organism evidence="3 4">
    <name type="scientific">Schizophyllum amplum</name>
    <dbReference type="NCBI Taxonomy" id="97359"/>
    <lineage>
        <taxon>Eukaryota</taxon>
        <taxon>Fungi</taxon>
        <taxon>Dikarya</taxon>
        <taxon>Basidiomycota</taxon>
        <taxon>Agaricomycotina</taxon>
        <taxon>Agaricomycetes</taxon>
        <taxon>Agaricomycetidae</taxon>
        <taxon>Agaricales</taxon>
        <taxon>Schizophyllaceae</taxon>
        <taxon>Schizophyllum</taxon>
    </lineage>
</organism>
<sequence>MLSTPFLGFAFVQLHQWLATATWPIHQWLATATWPIHAVFQSKDITTSHPDYRSSSFLDDFDQAFDARIIPHFTSPTLNLPEHTMWTWMTSHYHGYDTRNPAIQLPAYVFSADTTQPGRCWEVGTEVAQIGVRFKHDIRLSAIALYHPGSVFLPIDALSALPRIVQVWLATDDASAQTMTSTEQWTLPAQHFVTDTSKRLGYFILLAELEYRSHPSHATYLVYSLQNLADNAARMSANSELILRSVHNWGSNSTCWYRVAIHGHEILA</sequence>
<feature type="chain" id="PRO_5021878405" description="SUN domain-containing protein" evidence="1">
    <location>
        <begin position="22"/>
        <end position="268"/>
    </location>
</feature>
<dbReference type="Proteomes" id="UP000320762">
    <property type="component" value="Unassembled WGS sequence"/>
</dbReference>
<accession>A0A550BSV8</accession>
<dbReference type="PROSITE" id="PS51469">
    <property type="entry name" value="SUN"/>
    <property type="match status" value="1"/>
</dbReference>
<gene>
    <name evidence="3" type="ORF">BD626DRAFT_542066</name>
</gene>
<dbReference type="InterPro" id="IPR012919">
    <property type="entry name" value="SUN_dom"/>
</dbReference>
<keyword evidence="1" id="KW-0732">Signal</keyword>
<evidence type="ECO:0000256" key="1">
    <source>
        <dbReference type="SAM" id="SignalP"/>
    </source>
</evidence>
<feature type="signal peptide" evidence="1">
    <location>
        <begin position="1"/>
        <end position="21"/>
    </location>
</feature>
<keyword evidence="4" id="KW-1185">Reference proteome</keyword>
<proteinExistence type="predicted"/>
<dbReference type="EMBL" id="VDMD01000106">
    <property type="protein sequence ID" value="TRM55630.1"/>
    <property type="molecule type" value="Genomic_DNA"/>
</dbReference>
<feature type="domain" description="SUN" evidence="2">
    <location>
        <begin position="66"/>
        <end position="266"/>
    </location>
</feature>
<dbReference type="AlphaFoldDB" id="A0A550BSV8"/>
<dbReference type="OrthoDB" id="342281at2759"/>
<dbReference type="STRING" id="97359.A0A550BSV8"/>